<dbReference type="AlphaFoldDB" id="A0A5N5QUF8"/>
<comment type="similarity">
    <text evidence="1">Belongs to the SNAP-25 family.</text>
</comment>
<feature type="compositionally biased region" description="Basic and acidic residues" evidence="2">
    <location>
        <begin position="92"/>
        <end position="101"/>
    </location>
</feature>
<feature type="region of interest" description="Disordered" evidence="2">
    <location>
        <begin position="1"/>
        <end position="57"/>
    </location>
</feature>
<dbReference type="EMBL" id="SSOP01000016">
    <property type="protein sequence ID" value="KAB5594806.1"/>
    <property type="molecule type" value="Genomic_DNA"/>
</dbReference>
<evidence type="ECO:0000256" key="1">
    <source>
        <dbReference type="ARBA" id="ARBA00009480"/>
    </source>
</evidence>
<reference evidence="4 5" key="1">
    <citation type="journal article" date="2019" name="Fungal Biol. Biotechnol.">
        <title>Draft genome sequence of fastidious pathogen Ceratobasidium theobromae, which causes vascular-streak dieback in Theobroma cacao.</title>
        <authorList>
            <person name="Ali S.S."/>
            <person name="Asman A."/>
            <person name="Shao J."/>
            <person name="Firmansyah A.P."/>
            <person name="Susilo A.W."/>
            <person name="Rosmana A."/>
            <person name="McMahon P."/>
            <person name="Junaid M."/>
            <person name="Guest D."/>
            <person name="Kheng T.Y."/>
            <person name="Meinhardt L.W."/>
            <person name="Bailey B.A."/>
        </authorList>
    </citation>
    <scope>NUCLEOTIDE SEQUENCE [LARGE SCALE GENOMIC DNA]</scope>
    <source>
        <strain evidence="4 5">CT2</strain>
    </source>
</reference>
<dbReference type="SMART" id="SM00397">
    <property type="entry name" value="t_SNARE"/>
    <property type="match status" value="2"/>
</dbReference>
<sequence length="322" mass="36165">MPSLFNRRISPIPSPNGGSGHGHSNAPPIPDQHQHYFQNDRYARNAGIGDRYSRGYGNVDQDRAELFAGHRPHDQADMTAEEEEEEIQTVKQDTKRLKEESVQSTRGALRIAHEAEEPARNVLLKLVDQSEKIANVERHFDRAKGSANRAQDKTDENEQLNRSIFRPTFAFSKQAKRLKEERRIADGHEHHDKVAFDVCATRSHIGMADANGKQPFRETEYLHGEGGGAQGGQSSTPEQQRACRAARAKYQFEATASDDDLEDELDDNLDEIHGVVRGLKGFAEVLGQELDGQNPRLQRISNNADRLDSDIERTTGRLGRIK</sequence>
<keyword evidence="5" id="KW-1185">Reference proteome</keyword>
<gene>
    <name evidence="4" type="ORF">CTheo_1785</name>
</gene>
<dbReference type="SUPFAM" id="SSF58038">
    <property type="entry name" value="SNARE fusion complex"/>
    <property type="match status" value="2"/>
</dbReference>
<dbReference type="InterPro" id="IPR000727">
    <property type="entry name" value="T_SNARE_dom"/>
</dbReference>
<feature type="region of interest" description="Disordered" evidence="2">
    <location>
        <begin position="72"/>
        <end position="101"/>
    </location>
</feature>
<dbReference type="GO" id="GO:0005886">
    <property type="term" value="C:plasma membrane"/>
    <property type="evidence" value="ECO:0007669"/>
    <property type="project" value="TreeGrafter"/>
</dbReference>
<protein>
    <submittedName>
        <fullName evidence="4">Protein transport protein SEC9</fullName>
    </submittedName>
</protein>
<dbReference type="GO" id="GO:0006887">
    <property type="term" value="P:exocytosis"/>
    <property type="evidence" value="ECO:0007669"/>
    <property type="project" value="TreeGrafter"/>
</dbReference>
<dbReference type="PANTHER" id="PTHR19305:SF9">
    <property type="entry name" value="SYNAPTOSOMAL-ASSOCIATED PROTEIN 29"/>
    <property type="match status" value="1"/>
</dbReference>
<dbReference type="GO" id="GO:0005484">
    <property type="term" value="F:SNAP receptor activity"/>
    <property type="evidence" value="ECO:0007669"/>
    <property type="project" value="TreeGrafter"/>
</dbReference>
<evidence type="ECO:0000313" key="4">
    <source>
        <dbReference type="EMBL" id="KAB5594806.1"/>
    </source>
</evidence>
<accession>A0A5N5QUF8</accession>
<comment type="caution">
    <text evidence="4">The sequence shown here is derived from an EMBL/GenBank/DDBJ whole genome shotgun (WGS) entry which is preliminary data.</text>
</comment>
<dbReference type="Proteomes" id="UP000383932">
    <property type="component" value="Unassembled WGS sequence"/>
</dbReference>
<evidence type="ECO:0000259" key="3">
    <source>
        <dbReference type="PROSITE" id="PS50192"/>
    </source>
</evidence>
<evidence type="ECO:0000313" key="5">
    <source>
        <dbReference type="Proteomes" id="UP000383932"/>
    </source>
</evidence>
<dbReference type="GO" id="GO:0019905">
    <property type="term" value="F:syntaxin binding"/>
    <property type="evidence" value="ECO:0007669"/>
    <property type="project" value="TreeGrafter"/>
</dbReference>
<dbReference type="OrthoDB" id="18679at2759"/>
<dbReference type="PROSITE" id="PS50192">
    <property type="entry name" value="T_SNARE"/>
    <property type="match status" value="1"/>
</dbReference>
<name>A0A5N5QUF8_9AGAM</name>
<feature type="domain" description="T-SNARE coiled-coil homology" evidence="3">
    <location>
        <begin position="259"/>
        <end position="321"/>
    </location>
</feature>
<dbReference type="CDD" id="cd15886">
    <property type="entry name" value="SNARE_SEC9N"/>
    <property type="match status" value="1"/>
</dbReference>
<dbReference type="GO" id="GO:0031201">
    <property type="term" value="C:SNARE complex"/>
    <property type="evidence" value="ECO:0007669"/>
    <property type="project" value="TreeGrafter"/>
</dbReference>
<dbReference type="GO" id="GO:0006906">
    <property type="term" value="P:vesicle fusion"/>
    <property type="evidence" value="ECO:0007669"/>
    <property type="project" value="TreeGrafter"/>
</dbReference>
<proteinExistence type="inferred from homology"/>
<organism evidence="4 5">
    <name type="scientific">Ceratobasidium theobromae</name>
    <dbReference type="NCBI Taxonomy" id="1582974"/>
    <lineage>
        <taxon>Eukaryota</taxon>
        <taxon>Fungi</taxon>
        <taxon>Dikarya</taxon>
        <taxon>Basidiomycota</taxon>
        <taxon>Agaricomycotina</taxon>
        <taxon>Agaricomycetes</taxon>
        <taxon>Cantharellales</taxon>
        <taxon>Ceratobasidiaceae</taxon>
        <taxon>Ceratobasidium</taxon>
    </lineage>
</organism>
<dbReference type="Gene3D" id="1.20.5.110">
    <property type="match status" value="2"/>
</dbReference>
<dbReference type="PANTHER" id="PTHR19305">
    <property type="entry name" value="SYNAPTOSOMAL ASSOCIATED PROTEIN"/>
    <property type="match status" value="1"/>
</dbReference>
<evidence type="ECO:0000256" key="2">
    <source>
        <dbReference type="SAM" id="MobiDB-lite"/>
    </source>
</evidence>